<feature type="transmembrane region" description="Helical" evidence="2">
    <location>
        <begin position="7"/>
        <end position="29"/>
    </location>
</feature>
<keyword evidence="5" id="KW-1185">Reference proteome</keyword>
<feature type="region of interest" description="Disordered" evidence="1">
    <location>
        <begin position="108"/>
        <end position="129"/>
    </location>
</feature>
<evidence type="ECO:0000313" key="4">
    <source>
        <dbReference type="EMBL" id="WFG38379.1"/>
    </source>
</evidence>
<evidence type="ECO:0000256" key="2">
    <source>
        <dbReference type="SAM" id="Phobius"/>
    </source>
</evidence>
<reference evidence="5 6" key="1">
    <citation type="submission" date="2019-11" db="EMBL/GenBank/DDBJ databases">
        <authorList>
            <person name="Cho J.-C."/>
        </authorList>
    </citation>
    <scope>NUCLEOTIDE SEQUENCE [LARGE SCALE GENOMIC DNA]</scope>
    <source>
        <strain evidence="4 5">JH1073</strain>
        <strain evidence="3 6">JH702</strain>
    </source>
</reference>
<protein>
    <submittedName>
        <fullName evidence="4">Uncharacterized protein</fullName>
    </submittedName>
</protein>
<gene>
    <name evidence="3" type="ORF">GKO46_07740</name>
    <name evidence="4" type="ORF">GKO48_01745</name>
</gene>
<evidence type="ECO:0000313" key="3">
    <source>
        <dbReference type="EMBL" id="MDG0866962.1"/>
    </source>
</evidence>
<keyword evidence="2" id="KW-0812">Transmembrane</keyword>
<evidence type="ECO:0000313" key="5">
    <source>
        <dbReference type="Proteomes" id="UP001219901"/>
    </source>
</evidence>
<feature type="region of interest" description="Disordered" evidence="1">
    <location>
        <begin position="57"/>
        <end position="79"/>
    </location>
</feature>
<organism evidence="4 5">
    <name type="scientific">Candidatus Lucifugimonas marina</name>
    <dbReference type="NCBI Taxonomy" id="3038979"/>
    <lineage>
        <taxon>Bacteria</taxon>
        <taxon>Bacillati</taxon>
        <taxon>Chloroflexota</taxon>
        <taxon>Dehalococcoidia</taxon>
        <taxon>SAR202 cluster</taxon>
        <taxon>Candidatus Lucifugimonadales</taxon>
        <taxon>Candidatus Lucifugimonadaceae</taxon>
        <taxon>Candidatus Lucifugimonas</taxon>
    </lineage>
</organism>
<feature type="compositionally biased region" description="Low complexity" evidence="1">
    <location>
        <begin position="66"/>
        <end position="79"/>
    </location>
</feature>
<dbReference type="Proteomes" id="UP001219901">
    <property type="component" value="Chromosome"/>
</dbReference>
<evidence type="ECO:0000256" key="1">
    <source>
        <dbReference type="SAM" id="MobiDB-lite"/>
    </source>
</evidence>
<dbReference type="RefSeq" id="WP_342835896.1">
    <property type="nucleotide sequence ID" value="NZ_CP046146.1"/>
</dbReference>
<keyword evidence="2" id="KW-1133">Transmembrane helix</keyword>
<proteinExistence type="predicted"/>
<reference evidence="4" key="2">
    <citation type="journal article" date="2023" name="Nat. Commun.">
        <title>Cultivation of marine bacteria of the SAR202 clade.</title>
        <authorList>
            <person name="Lim Y."/>
            <person name="Seo J.H."/>
            <person name="Giovannoni S.J."/>
            <person name="Kang I."/>
            <person name="Cho J.C."/>
        </authorList>
    </citation>
    <scope>NUCLEOTIDE SEQUENCE</scope>
    <source>
        <strain evidence="4">JH1073</strain>
    </source>
</reference>
<name>A0AAJ5ZBT3_9CHLR</name>
<evidence type="ECO:0000313" key="6">
    <source>
        <dbReference type="Proteomes" id="UP001321249"/>
    </source>
</evidence>
<dbReference type="EMBL" id="CP046147">
    <property type="protein sequence ID" value="WFG38379.1"/>
    <property type="molecule type" value="Genomic_DNA"/>
</dbReference>
<sequence length="129" mass="13668">MRTISSFVVSFAPVFMVLGLLTPVFGPAIDHHYVDRSPAHAHVFVGEETNLHDHSLANHDHEAGETTSDGISIASSSATSAHGPLTLDGATLESTVPDLDTHLIAIHVGEPPVPDDNAVTPLDRPPRRA</sequence>
<reference evidence="5" key="3">
    <citation type="submission" date="2023-06" db="EMBL/GenBank/DDBJ databases">
        <title>Pangenomics reveal diversification of enzyme families and niche specialization in globally abundant SAR202 bacteria.</title>
        <authorList>
            <person name="Saw J.H.W."/>
        </authorList>
    </citation>
    <scope>NUCLEOTIDE SEQUENCE [LARGE SCALE GENOMIC DNA]</scope>
    <source>
        <strain evidence="5">JH1073</strain>
    </source>
</reference>
<dbReference type="AlphaFoldDB" id="A0AAJ5ZBT3"/>
<accession>A0AAJ5ZBT3</accession>
<keyword evidence="2" id="KW-0472">Membrane</keyword>
<dbReference type="EMBL" id="WMBE01000002">
    <property type="protein sequence ID" value="MDG0866962.1"/>
    <property type="molecule type" value="Genomic_DNA"/>
</dbReference>
<dbReference type="Proteomes" id="UP001321249">
    <property type="component" value="Unassembled WGS sequence"/>
</dbReference>